<dbReference type="AlphaFoldDB" id="A0A6A5DDS7"/>
<keyword evidence="5" id="KW-1185">Reference proteome</keyword>
<dbReference type="Pfam" id="PF00452">
    <property type="entry name" value="Bcl-2"/>
    <property type="match status" value="1"/>
</dbReference>
<evidence type="ECO:0000256" key="1">
    <source>
        <dbReference type="ARBA" id="ARBA00009458"/>
    </source>
</evidence>
<dbReference type="GO" id="GO:0042981">
    <property type="term" value="P:regulation of apoptotic process"/>
    <property type="evidence" value="ECO:0007669"/>
    <property type="project" value="InterPro"/>
</dbReference>
<dbReference type="SMART" id="SM00337">
    <property type="entry name" value="BCL"/>
    <property type="match status" value="1"/>
</dbReference>
<dbReference type="InterPro" id="IPR046371">
    <property type="entry name" value="Bcl-2_BH1-3"/>
</dbReference>
<dbReference type="CTD" id="24593441"/>
<dbReference type="GeneID" id="24593441"/>
<dbReference type="GO" id="GO:0015288">
    <property type="term" value="F:porin activity"/>
    <property type="evidence" value="ECO:0007669"/>
    <property type="project" value="TreeGrafter"/>
</dbReference>
<gene>
    <name evidence="4" type="primary">BAK1_1</name>
    <name evidence="4" type="ORF">MS3_00003243</name>
</gene>
<dbReference type="GO" id="GO:0097192">
    <property type="term" value="P:extrinsic apoptotic signaling pathway in absence of ligand"/>
    <property type="evidence" value="ECO:0007669"/>
    <property type="project" value="TreeGrafter"/>
</dbReference>
<evidence type="ECO:0000256" key="2">
    <source>
        <dbReference type="ARBA" id="ARBA00022703"/>
    </source>
</evidence>
<dbReference type="CDD" id="cd06845">
    <property type="entry name" value="Bcl-2_like"/>
    <property type="match status" value="1"/>
</dbReference>
<comment type="caution">
    <text evidence="4">The sequence shown here is derived from an EMBL/GenBank/DDBJ whole genome shotgun (WGS) entry which is preliminary data.</text>
</comment>
<dbReference type="InterPro" id="IPR026298">
    <property type="entry name" value="Bcl-2_fam"/>
</dbReference>
<protein>
    <submittedName>
        <fullName evidence="4">Bcl-2 antagonist/killer, variant 3</fullName>
    </submittedName>
</protein>
<dbReference type="InterPro" id="IPR036834">
    <property type="entry name" value="Bcl-2-like_sf"/>
</dbReference>
<dbReference type="PANTHER" id="PTHR11256:SF41">
    <property type="entry name" value="BCL-2 HOMOLOGOUS ANTAGONIST_KILLER"/>
    <property type="match status" value="1"/>
</dbReference>
<accession>A0A6A5DDS7</accession>
<dbReference type="PRINTS" id="PR01862">
    <property type="entry name" value="BCL2FAMILY"/>
</dbReference>
<dbReference type="KEGG" id="shx:MS3_00003243"/>
<keyword evidence="2" id="KW-0053">Apoptosis</keyword>
<dbReference type="PANTHER" id="PTHR11256">
    <property type="entry name" value="BCL-2 RELATED"/>
    <property type="match status" value="1"/>
</dbReference>
<comment type="similarity">
    <text evidence="1">Belongs to the Bcl-2 family.</text>
</comment>
<name>A0A6A5DDS7_SCHHA</name>
<evidence type="ECO:0000313" key="4">
    <source>
        <dbReference type="EMBL" id="KAH9590642.1"/>
    </source>
</evidence>
<dbReference type="GO" id="GO:0001836">
    <property type="term" value="P:release of cytochrome c from mitochondria"/>
    <property type="evidence" value="ECO:0007669"/>
    <property type="project" value="TreeGrafter"/>
</dbReference>
<reference evidence="4" key="2">
    <citation type="journal article" date="2019" name="Gigascience">
        <title>High-quality Schistosoma haematobium genome achieved by single-molecule and long-range sequencing.</title>
        <authorList>
            <person name="Stroehlein A.J."/>
            <person name="Korhonen P.K."/>
            <person name="Chong T.M."/>
            <person name="Lim Y.L."/>
            <person name="Chan K.G."/>
            <person name="Webster B."/>
            <person name="Rollinson D."/>
            <person name="Brindley P.J."/>
            <person name="Gasser R.B."/>
            <person name="Young N.D."/>
        </authorList>
    </citation>
    <scope>NUCLEOTIDE SEQUENCE</scope>
</reference>
<reference evidence="4" key="4">
    <citation type="journal article" date="2022" name="PLoS Pathog.">
        <title>Chromosome-level genome of Schistosoma haematobium underpins genome-wide explorations of molecular variation.</title>
        <authorList>
            <person name="Stroehlein A.J."/>
            <person name="Korhonen P.K."/>
            <person name="Lee V.V."/>
            <person name="Ralph S.A."/>
            <person name="Mentink-Kane M."/>
            <person name="You H."/>
            <person name="McManus D.P."/>
            <person name="Tchuente L.T."/>
            <person name="Stothard J.R."/>
            <person name="Kaur P."/>
            <person name="Dudchenko O."/>
            <person name="Aiden E.L."/>
            <person name="Yang B."/>
            <person name="Yang H."/>
            <person name="Emery A.M."/>
            <person name="Webster B.L."/>
            <person name="Brindley P.J."/>
            <person name="Rollinson D."/>
            <person name="Chang B.C.H."/>
            <person name="Gasser R.B."/>
            <person name="Young N.D."/>
        </authorList>
    </citation>
    <scope>NUCLEOTIDE SEQUENCE</scope>
</reference>
<reference evidence="4" key="3">
    <citation type="submission" date="2021-06" db="EMBL/GenBank/DDBJ databases">
        <title>Chromosome-level genome assembly for S. haematobium.</title>
        <authorList>
            <person name="Stroehlein A.J."/>
        </authorList>
    </citation>
    <scope>NUCLEOTIDE SEQUENCE</scope>
</reference>
<proteinExistence type="inferred from homology"/>
<dbReference type="Proteomes" id="UP000471633">
    <property type="component" value="Unassembled WGS sequence"/>
</dbReference>
<dbReference type="GO" id="GO:0051400">
    <property type="term" value="F:BH domain binding"/>
    <property type="evidence" value="ECO:0007669"/>
    <property type="project" value="TreeGrafter"/>
</dbReference>
<dbReference type="PROSITE" id="PS50062">
    <property type="entry name" value="BCL2_FAMILY"/>
    <property type="match status" value="1"/>
</dbReference>
<evidence type="ECO:0000313" key="5">
    <source>
        <dbReference type="Proteomes" id="UP000471633"/>
    </source>
</evidence>
<sequence length="207" mass="23311">MSGNCSVSGQCDDPMNTHQADGDDLKTMETETIVEEFVRLKLKQSAGIVQRRRTSTDMETQALIGRLIEISNELEAQYGERLNQDAEMWIKSATYEKFLQIAKGVFSDGIINWSRIVVLFMFAVKVVVNAISKGFSGLAGDVIKFVVKFVFIHGIYKWVESHGGWVISALYRLCTSNLLRSLSKLIIQRPIDFVLTDKFSLCCLNKS</sequence>
<dbReference type="SUPFAM" id="SSF56854">
    <property type="entry name" value="Bcl-2 inhibitors of programmed cell death"/>
    <property type="match status" value="1"/>
</dbReference>
<dbReference type="Gene3D" id="1.10.437.10">
    <property type="entry name" value="Blc2-like"/>
    <property type="match status" value="1"/>
</dbReference>
<dbReference type="InterPro" id="IPR002475">
    <property type="entry name" value="Bcl2-like"/>
</dbReference>
<reference evidence="4" key="1">
    <citation type="journal article" date="2012" name="Nat. Genet.">
        <title>Whole-genome sequence of Schistosoma haematobium.</title>
        <authorList>
            <person name="Young N.D."/>
            <person name="Jex A.R."/>
            <person name="Li B."/>
            <person name="Liu S."/>
            <person name="Yang L."/>
            <person name="Xiong Z."/>
            <person name="Li Y."/>
            <person name="Cantacessi C."/>
            <person name="Hall R.S."/>
            <person name="Xu X."/>
            <person name="Chen F."/>
            <person name="Wu X."/>
            <person name="Zerlotini A."/>
            <person name="Oliveira G."/>
            <person name="Hofmann A."/>
            <person name="Zhang G."/>
            <person name="Fang X."/>
            <person name="Kang Y."/>
            <person name="Campbell B.E."/>
            <person name="Loukas A."/>
            <person name="Ranganathan S."/>
            <person name="Rollinson D."/>
            <person name="Rinaldi G."/>
            <person name="Brindley P.J."/>
            <person name="Yang H."/>
            <person name="Wang J."/>
            <person name="Wang J."/>
            <person name="Gasser R.B."/>
        </authorList>
    </citation>
    <scope>NUCLEOTIDE SEQUENCE</scope>
</reference>
<dbReference type="EMBL" id="AMPZ03000002">
    <property type="protein sequence ID" value="KAH9590642.1"/>
    <property type="molecule type" value="Genomic_DNA"/>
</dbReference>
<evidence type="ECO:0000256" key="3">
    <source>
        <dbReference type="SAM" id="MobiDB-lite"/>
    </source>
</evidence>
<feature type="region of interest" description="Disordered" evidence="3">
    <location>
        <begin position="1"/>
        <end position="23"/>
    </location>
</feature>
<dbReference type="RefSeq" id="XP_035588572.1">
    <property type="nucleotide sequence ID" value="XM_035732105.2"/>
</dbReference>
<dbReference type="GO" id="GO:0005741">
    <property type="term" value="C:mitochondrial outer membrane"/>
    <property type="evidence" value="ECO:0007669"/>
    <property type="project" value="TreeGrafter"/>
</dbReference>
<organism evidence="4 5">
    <name type="scientific">Schistosoma haematobium</name>
    <name type="common">Blood fluke</name>
    <dbReference type="NCBI Taxonomy" id="6185"/>
    <lineage>
        <taxon>Eukaryota</taxon>
        <taxon>Metazoa</taxon>
        <taxon>Spiralia</taxon>
        <taxon>Lophotrochozoa</taxon>
        <taxon>Platyhelminthes</taxon>
        <taxon>Trematoda</taxon>
        <taxon>Digenea</taxon>
        <taxon>Strigeidida</taxon>
        <taxon>Schistosomatoidea</taxon>
        <taxon>Schistosomatidae</taxon>
        <taxon>Schistosoma</taxon>
    </lineage>
</organism>
<dbReference type="GO" id="GO:0008630">
    <property type="term" value="P:intrinsic apoptotic signaling pathway in response to DNA damage"/>
    <property type="evidence" value="ECO:0007669"/>
    <property type="project" value="TreeGrafter"/>
</dbReference>